<gene>
    <name evidence="3" type="ordered locus">Snas_5178</name>
</gene>
<feature type="signal peptide" evidence="1">
    <location>
        <begin position="1"/>
        <end position="20"/>
    </location>
</feature>
<dbReference type="Gene3D" id="3.40.190.120">
    <property type="entry name" value="Osmoprotection protein (prox), domain 2"/>
    <property type="match status" value="1"/>
</dbReference>
<feature type="chain" id="PRO_5038965564" evidence="1">
    <location>
        <begin position="21"/>
        <end position="337"/>
    </location>
</feature>
<dbReference type="Proteomes" id="UP000000844">
    <property type="component" value="Chromosome"/>
</dbReference>
<dbReference type="KEGG" id="sna:Snas_5178"/>
<feature type="domain" description="ABC-type glycine betaine transport system substrate-binding" evidence="2">
    <location>
        <begin position="47"/>
        <end position="329"/>
    </location>
</feature>
<dbReference type="Pfam" id="PF04069">
    <property type="entry name" value="OpuAC"/>
    <property type="match status" value="1"/>
</dbReference>
<reference evidence="3 4" key="1">
    <citation type="journal article" date="2009" name="Stand. Genomic Sci.">
        <title>Complete genome sequence of Stackebrandtia nassauensis type strain (LLR-40K-21).</title>
        <authorList>
            <person name="Munk C."/>
            <person name="Lapidus A."/>
            <person name="Copeland A."/>
            <person name="Jando M."/>
            <person name="Mayilraj S."/>
            <person name="Glavina Del Rio T."/>
            <person name="Nolan M."/>
            <person name="Chen F."/>
            <person name="Lucas S."/>
            <person name="Tice H."/>
            <person name="Cheng J.F."/>
            <person name="Han C."/>
            <person name="Detter J.C."/>
            <person name="Bruce D."/>
            <person name="Goodwin L."/>
            <person name="Chain P."/>
            <person name="Pitluck S."/>
            <person name="Goker M."/>
            <person name="Ovchinikova G."/>
            <person name="Pati A."/>
            <person name="Ivanova N."/>
            <person name="Mavromatis K."/>
            <person name="Chen A."/>
            <person name="Palaniappan K."/>
            <person name="Land M."/>
            <person name="Hauser L."/>
            <person name="Chang Y.J."/>
            <person name="Jeffries C.D."/>
            <person name="Bristow J."/>
            <person name="Eisen J.A."/>
            <person name="Markowitz V."/>
            <person name="Hugenholtz P."/>
            <person name="Kyrpides N.C."/>
            <person name="Klenk H.P."/>
        </authorList>
    </citation>
    <scope>NUCLEOTIDE SEQUENCE [LARGE SCALE GENOMIC DNA]</scope>
    <source>
        <strain evidence="4">DSM 44728 / CIP 108903 / NRRL B-16338 / NBRC 102104 / LLR-40K-21</strain>
    </source>
</reference>
<dbReference type="AlphaFoldDB" id="D3QBS4"/>
<accession>D3QBS4</accession>
<dbReference type="GO" id="GO:0043190">
    <property type="term" value="C:ATP-binding cassette (ABC) transporter complex"/>
    <property type="evidence" value="ECO:0007669"/>
    <property type="project" value="InterPro"/>
</dbReference>
<keyword evidence="4" id="KW-1185">Reference proteome</keyword>
<dbReference type="CDD" id="cd13611">
    <property type="entry name" value="PBP2_YehZ"/>
    <property type="match status" value="1"/>
</dbReference>
<keyword evidence="1" id="KW-0732">Signal</keyword>
<dbReference type="SUPFAM" id="SSF53850">
    <property type="entry name" value="Periplasmic binding protein-like II"/>
    <property type="match status" value="1"/>
</dbReference>
<dbReference type="EMBL" id="CP001778">
    <property type="protein sequence ID" value="ADD44813.1"/>
    <property type="molecule type" value="Genomic_DNA"/>
</dbReference>
<dbReference type="InterPro" id="IPR007210">
    <property type="entry name" value="ABC_Gly_betaine_transp_sub-bd"/>
</dbReference>
<dbReference type="RefSeq" id="WP_013020384.1">
    <property type="nucleotide sequence ID" value="NC_013947.1"/>
</dbReference>
<evidence type="ECO:0000256" key="1">
    <source>
        <dbReference type="SAM" id="SignalP"/>
    </source>
</evidence>
<dbReference type="Gene3D" id="3.40.190.10">
    <property type="entry name" value="Periplasmic binding protein-like II"/>
    <property type="match status" value="1"/>
</dbReference>
<protein>
    <submittedName>
        <fullName evidence="3">Substrate-binding region of ABC-type glycine betaine transport system</fullName>
    </submittedName>
</protein>
<name>D3QBS4_STANL</name>
<dbReference type="eggNOG" id="COG1732">
    <property type="taxonomic scope" value="Bacteria"/>
</dbReference>
<evidence type="ECO:0000313" key="4">
    <source>
        <dbReference type="Proteomes" id="UP000000844"/>
    </source>
</evidence>
<dbReference type="PROSITE" id="PS51257">
    <property type="entry name" value="PROKAR_LIPOPROTEIN"/>
    <property type="match status" value="1"/>
</dbReference>
<sequence length="337" mass="36834">MRRTKLLLTGALVAVLAACGLEPASQSVPDVQGGPELAEFDNLGEAPIVTTSKDFTEQLILGKMLSLVLKAKGADVADHTNTKGSVNARETILNGSSDIAWEYTGTAWLVYMGHSDVDPKTSEAGGVKISDPEALYEAVKKADLKDNDVVWGDPAPFNNTYAMAIKEDQAKQKDANGKTIDVKSLSDLAKLPPDKQTYCLENEFENRPDGWPGMQQAYDIDVPKDNVTIMDTGVIYSRIGGGSCLAGEVFDTDGRIPANGLRTLEDDKGYFPIYEPAVTIREEIHKKHPQIVQMFNKLGSKLSTETMRRLNAEVDVDGRDPLDVAREWLVDEGFLKN</sequence>
<evidence type="ECO:0000313" key="3">
    <source>
        <dbReference type="EMBL" id="ADD44813.1"/>
    </source>
</evidence>
<evidence type="ECO:0000259" key="2">
    <source>
        <dbReference type="Pfam" id="PF04069"/>
    </source>
</evidence>
<dbReference type="HOGENOM" id="CLU_038355_1_0_11"/>
<dbReference type="STRING" id="446470.Snas_5178"/>
<dbReference type="GO" id="GO:0022857">
    <property type="term" value="F:transmembrane transporter activity"/>
    <property type="evidence" value="ECO:0007669"/>
    <property type="project" value="InterPro"/>
</dbReference>
<organism evidence="3 4">
    <name type="scientific">Stackebrandtia nassauensis (strain DSM 44728 / CIP 108903 / NRRL B-16338 / NBRC 102104 / LLR-40K-21)</name>
    <dbReference type="NCBI Taxonomy" id="446470"/>
    <lineage>
        <taxon>Bacteria</taxon>
        <taxon>Bacillati</taxon>
        <taxon>Actinomycetota</taxon>
        <taxon>Actinomycetes</taxon>
        <taxon>Glycomycetales</taxon>
        <taxon>Glycomycetaceae</taxon>
        <taxon>Stackebrandtia</taxon>
    </lineage>
</organism>
<proteinExistence type="predicted"/>
<dbReference type="OrthoDB" id="9781705at2"/>